<comment type="subunit">
    <text evidence="6">Oligomer.</text>
</comment>
<evidence type="ECO:0000256" key="4">
    <source>
        <dbReference type="ARBA" id="ARBA00022679"/>
    </source>
</evidence>
<evidence type="ECO:0000313" key="9">
    <source>
        <dbReference type="Proteomes" id="UP000249789"/>
    </source>
</evidence>
<evidence type="ECO:0000256" key="3">
    <source>
        <dbReference type="ARBA" id="ARBA00022643"/>
    </source>
</evidence>
<feature type="binding site" evidence="6">
    <location>
        <begin position="96"/>
        <end position="99"/>
    </location>
    <ligand>
        <name>FMN</name>
        <dbReference type="ChEBI" id="CHEBI:58210"/>
    </ligand>
</feature>
<sequence length="199" mass="21906">MHSPSVASKPKRIVVGITGATGTVFAIRLLEQLKQLGVETHLILSKWASVTMKYETEVPDAHLRSLATYNYSARDLAAPISSGSFLHDGMIVVPCSVKTLAAVRMGYCEDLIARAADVSLKEGRKLMLVVRETPLSEIHLENMLALRRAGAVIFPPVPAFYTKPQGLDDLVDQSVMRMLDNFGITLETSPRWNGLRRDS</sequence>
<comment type="function">
    <text evidence="6">Flavin prenyltransferase that catalyzes the synthesis of the prenylated FMN cofactor (prenyl-FMN) for the ferulic acid decarboxylase FDC1. The prenyltransferase is metal-independent and links a dimethylallyl moiety from dimethylallyl monophosphate (DMAP) to the flavin N5 and C6 atoms of FMN.</text>
</comment>
<keyword evidence="2 6" id="KW-0285">Flavoprotein</keyword>
<dbReference type="GO" id="GO:0005739">
    <property type="term" value="C:mitochondrion"/>
    <property type="evidence" value="ECO:0007669"/>
    <property type="project" value="UniProtKB-SubCell"/>
</dbReference>
<comment type="similarity">
    <text evidence="5 6">Belongs to the UbiX/PAD1 family.</text>
</comment>
<dbReference type="SUPFAM" id="SSF52507">
    <property type="entry name" value="Homo-oligomeric flavin-containing Cys decarboxylases, HFCD"/>
    <property type="match status" value="1"/>
</dbReference>
<dbReference type="InterPro" id="IPR036551">
    <property type="entry name" value="Flavin_trans-like"/>
</dbReference>
<dbReference type="FunFam" id="3.40.50.1950:FF:000001">
    <property type="entry name" value="Flavin prenyltransferase UbiX"/>
    <property type="match status" value="1"/>
</dbReference>
<organism evidence="8 9">
    <name type="scientific">Aspergillus fijiensis CBS 313.89</name>
    <dbReference type="NCBI Taxonomy" id="1448319"/>
    <lineage>
        <taxon>Eukaryota</taxon>
        <taxon>Fungi</taxon>
        <taxon>Dikarya</taxon>
        <taxon>Ascomycota</taxon>
        <taxon>Pezizomycotina</taxon>
        <taxon>Eurotiomycetes</taxon>
        <taxon>Eurotiomycetidae</taxon>
        <taxon>Eurotiales</taxon>
        <taxon>Aspergillaceae</taxon>
        <taxon>Aspergillus</taxon>
    </lineage>
</organism>
<dbReference type="OrthoDB" id="5126881at2759"/>
<keyword evidence="3 6" id="KW-0288">FMN</keyword>
<feature type="binding site" evidence="6">
    <location>
        <position position="45"/>
    </location>
    <ligand>
        <name>FMN</name>
        <dbReference type="ChEBI" id="CHEBI:58210"/>
    </ligand>
</feature>
<name>A0A8G1RJ93_9EURO</name>
<dbReference type="Pfam" id="PF02441">
    <property type="entry name" value="Flavoprotein"/>
    <property type="match status" value="1"/>
</dbReference>
<evidence type="ECO:0000256" key="6">
    <source>
        <dbReference type="HAMAP-Rule" id="MF_03197"/>
    </source>
</evidence>
<keyword evidence="4 6" id="KW-0808">Transferase</keyword>
<proteinExistence type="inferred from homology"/>
<dbReference type="NCBIfam" id="TIGR00421">
    <property type="entry name" value="ubiX_pad"/>
    <property type="match status" value="1"/>
</dbReference>
<comment type="subcellular location">
    <subcellularLocation>
        <location evidence="6">Mitochondrion</location>
    </subcellularLocation>
</comment>
<evidence type="ECO:0000256" key="5">
    <source>
        <dbReference type="ARBA" id="ARBA00060793"/>
    </source>
</evidence>
<dbReference type="EMBL" id="KZ824721">
    <property type="protein sequence ID" value="RAK71451.1"/>
    <property type="molecule type" value="Genomic_DNA"/>
</dbReference>
<dbReference type="HAMAP" id="MF_01984">
    <property type="entry name" value="ubiX_pad"/>
    <property type="match status" value="1"/>
</dbReference>
<dbReference type="Gene3D" id="3.40.50.1950">
    <property type="entry name" value="Flavin prenyltransferase-like"/>
    <property type="match status" value="1"/>
</dbReference>
<protein>
    <recommendedName>
        <fullName evidence="6">Flavin prenyltransferase PAD1, mitochondrial</fullName>
        <ecNumber evidence="6">2.5.1.129</ecNumber>
    </recommendedName>
</protein>
<feature type="binding site" evidence="6">
    <location>
        <begin position="19"/>
        <end position="21"/>
    </location>
    <ligand>
        <name>FMN</name>
        <dbReference type="ChEBI" id="CHEBI:58210"/>
    </ligand>
</feature>
<feature type="binding site" evidence="6">
    <location>
        <position position="177"/>
    </location>
    <ligand>
        <name>dimethylallyl phosphate</name>
        <dbReference type="ChEBI" id="CHEBI:88052"/>
    </ligand>
</feature>
<keyword evidence="6" id="KW-0496">Mitochondrion</keyword>
<dbReference type="NCBIfam" id="NF004685">
    <property type="entry name" value="PRK06029.1"/>
    <property type="match status" value="1"/>
</dbReference>
<dbReference type="AlphaFoldDB" id="A0A8G1RJ93"/>
<feature type="binding site" evidence="6">
    <location>
        <position position="131"/>
    </location>
    <ligand>
        <name>FMN</name>
        <dbReference type="ChEBI" id="CHEBI:58210"/>
    </ligand>
</feature>
<keyword evidence="9" id="KW-1185">Reference proteome</keyword>
<dbReference type="Proteomes" id="UP000249789">
    <property type="component" value="Unassembled WGS sequence"/>
</dbReference>
<evidence type="ECO:0000259" key="7">
    <source>
        <dbReference type="Pfam" id="PF02441"/>
    </source>
</evidence>
<keyword evidence="1 6" id="KW-0637">Prenyltransferase</keyword>
<feature type="domain" description="Flavoprotein" evidence="7">
    <location>
        <begin position="11"/>
        <end position="173"/>
    </location>
</feature>
<feature type="binding site" evidence="6">
    <location>
        <position position="161"/>
    </location>
    <ligand>
        <name>dimethylallyl phosphate</name>
        <dbReference type="ChEBI" id="CHEBI:88052"/>
    </ligand>
</feature>
<comment type="catalytic activity">
    <reaction evidence="6">
        <text>dimethylallyl phosphate + FMNH2 = prenylated FMNH2 + phosphate</text>
        <dbReference type="Rhea" id="RHEA:37743"/>
        <dbReference type="ChEBI" id="CHEBI:43474"/>
        <dbReference type="ChEBI" id="CHEBI:57618"/>
        <dbReference type="ChEBI" id="CHEBI:87467"/>
        <dbReference type="ChEBI" id="CHEBI:88052"/>
        <dbReference type="EC" id="2.5.1.129"/>
    </reaction>
</comment>
<evidence type="ECO:0000256" key="2">
    <source>
        <dbReference type="ARBA" id="ARBA00022630"/>
    </source>
</evidence>
<reference evidence="8 9" key="1">
    <citation type="submission" date="2018-02" db="EMBL/GenBank/DDBJ databases">
        <title>The genomes of Aspergillus section Nigri reveals drivers in fungal speciation.</title>
        <authorList>
            <consortium name="DOE Joint Genome Institute"/>
            <person name="Vesth T.C."/>
            <person name="Nybo J."/>
            <person name="Theobald S."/>
            <person name="Brandl J."/>
            <person name="Frisvad J.C."/>
            <person name="Nielsen K.F."/>
            <person name="Lyhne E.K."/>
            <person name="Kogle M.E."/>
            <person name="Kuo A."/>
            <person name="Riley R."/>
            <person name="Clum A."/>
            <person name="Nolan M."/>
            <person name="Lipzen A."/>
            <person name="Salamov A."/>
            <person name="Henrissat B."/>
            <person name="Wiebenga A."/>
            <person name="De vries R.P."/>
            <person name="Grigoriev I.V."/>
            <person name="Mortensen U.H."/>
            <person name="Andersen M.R."/>
            <person name="Baker S.E."/>
        </authorList>
    </citation>
    <scope>NUCLEOTIDE SEQUENCE [LARGE SCALE GENOMIC DNA]</scope>
    <source>
        <strain evidence="8 9">CBS 313.89</strain>
    </source>
</reference>
<evidence type="ECO:0000313" key="8">
    <source>
        <dbReference type="EMBL" id="RAK71451.1"/>
    </source>
</evidence>
<evidence type="ECO:0000256" key="1">
    <source>
        <dbReference type="ARBA" id="ARBA00022602"/>
    </source>
</evidence>
<dbReference type="GO" id="GO:0106141">
    <property type="term" value="F:flavin prenyltransferase activity"/>
    <property type="evidence" value="ECO:0007669"/>
    <property type="project" value="UniProtKB-EC"/>
</dbReference>
<dbReference type="InterPro" id="IPR003382">
    <property type="entry name" value="Flavoprotein"/>
</dbReference>
<accession>A0A8G1RJ93</accession>
<dbReference type="InterPro" id="IPR004507">
    <property type="entry name" value="UbiX-like"/>
</dbReference>
<dbReference type="EC" id="2.5.1.129" evidence="6"/>
<dbReference type="VEuPathDB" id="FungiDB:BO72DRAFT_503411"/>
<gene>
    <name evidence="6" type="primary">PAD1</name>
    <name evidence="8" type="ORF">BO72DRAFT_503411</name>
</gene>